<feature type="region of interest" description="Disordered" evidence="19">
    <location>
        <begin position="275"/>
        <end position="341"/>
    </location>
</feature>
<evidence type="ECO:0000256" key="13">
    <source>
        <dbReference type="ARBA" id="ARBA00023295"/>
    </source>
</evidence>
<evidence type="ECO:0000256" key="16">
    <source>
        <dbReference type="PIRNR" id="PIRNR037299"/>
    </source>
</evidence>
<dbReference type="InterPro" id="IPR013320">
    <property type="entry name" value="ConA-like_dom_sf"/>
</dbReference>
<evidence type="ECO:0000313" key="22">
    <source>
        <dbReference type="EMBL" id="KAK1759629.1"/>
    </source>
</evidence>
<dbReference type="AlphaFoldDB" id="A0AAJ0FFA0"/>
<dbReference type="GO" id="GO:0005975">
    <property type="term" value="P:carbohydrate metabolic process"/>
    <property type="evidence" value="ECO:0007669"/>
    <property type="project" value="InterPro"/>
</dbReference>
<keyword evidence="7 20" id="KW-0732">Signal</keyword>
<evidence type="ECO:0000259" key="21">
    <source>
        <dbReference type="PROSITE" id="PS51762"/>
    </source>
</evidence>
<evidence type="ECO:0000256" key="2">
    <source>
        <dbReference type="ARBA" id="ARBA00004196"/>
    </source>
</evidence>
<reference evidence="22" key="1">
    <citation type="submission" date="2023-06" db="EMBL/GenBank/DDBJ databases">
        <title>Genome-scale phylogeny and comparative genomics of the fungal order Sordariales.</title>
        <authorList>
            <consortium name="Lawrence Berkeley National Laboratory"/>
            <person name="Hensen N."/>
            <person name="Bonometti L."/>
            <person name="Westerberg I."/>
            <person name="Brannstrom I.O."/>
            <person name="Guillou S."/>
            <person name="Cros-Aarteil S."/>
            <person name="Calhoun S."/>
            <person name="Haridas S."/>
            <person name="Kuo A."/>
            <person name="Mondo S."/>
            <person name="Pangilinan J."/>
            <person name="Riley R."/>
            <person name="Labutti K."/>
            <person name="Andreopoulos B."/>
            <person name="Lipzen A."/>
            <person name="Chen C."/>
            <person name="Yanf M."/>
            <person name="Daum C."/>
            <person name="Ng V."/>
            <person name="Clum A."/>
            <person name="Steindorff A."/>
            <person name="Ohm R."/>
            <person name="Martin F."/>
            <person name="Silar P."/>
            <person name="Natvig D."/>
            <person name="Lalanne C."/>
            <person name="Gautier V."/>
            <person name="Ament-Velasquez S.L."/>
            <person name="Kruys A."/>
            <person name="Hutchinson M.I."/>
            <person name="Powell A.J."/>
            <person name="Barry K."/>
            <person name="Miller A.N."/>
            <person name="Grigoriev I.V."/>
            <person name="Debuchy R."/>
            <person name="Gladieux P."/>
            <person name="Thoren M.H."/>
            <person name="Johannesson H."/>
        </authorList>
    </citation>
    <scope>NUCLEOTIDE SEQUENCE</scope>
    <source>
        <strain evidence="22">PSN4</strain>
    </source>
</reference>
<evidence type="ECO:0000256" key="3">
    <source>
        <dbReference type="ARBA" id="ARBA00004589"/>
    </source>
</evidence>
<evidence type="ECO:0000256" key="6">
    <source>
        <dbReference type="ARBA" id="ARBA00022679"/>
    </source>
</evidence>
<feature type="compositionally biased region" description="Basic and acidic residues" evidence="19">
    <location>
        <begin position="276"/>
        <end position="285"/>
    </location>
</feature>
<accession>A0AAJ0FFA0</accession>
<dbReference type="PANTHER" id="PTHR10963">
    <property type="entry name" value="GLYCOSYL HYDROLASE-RELATED"/>
    <property type="match status" value="1"/>
</dbReference>
<dbReference type="GO" id="GO:0009277">
    <property type="term" value="C:fungal-type cell wall"/>
    <property type="evidence" value="ECO:0007669"/>
    <property type="project" value="TreeGrafter"/>
</dbReference>
<dbReference type="Pfam" id="PF00722">
    <property type="entry name" value="Glyco_hydro_16"/>
    <property type="match status" value="1"/>
</dbReference>
<keyword evidence="5" id="KW-0328">Glycosyltransferase</keyword>
<name>A0AAJ0FFA0_9PEZI</name>
<keyword evidence="12" id="KW-0449">Lipoprotein</keyword>
<evidence type="ECO:0000256" key="10">
    <source>
        <dbReference type="ARBA" id="ARBA00023157"/>
    </source>
</evidence>
<keyword evidence="6" id="KW-0808">Transferase</keyword>
<dbReference type="InterPro" id="IPR050546">
    <property type="entry name" value="Glycosyl_Hydrlase_16"/>
</dbReference>
<evidence type="ECO:0000256" key="15">
    <source>
        <dbReference type="ARBA" id="ARBA00038074"/>
    </source>
</evidence>
<dbReference type="Proteomes" id="UP001239445">
    <property type="component" value="Unassembled WGS sequence"/>
</dbReference>
<keyword evidence="23" id="KW-1185">Reference proteome</keyword>
<feature type="chain" id="PRO_5042549644" description="Crh-like protein" evidence="20">
    <location>
        <begin position="18"/>
        <end position="368"/>
    </location>
</feature>
<feature type="disulfide bond" evidence="18">
    <location>
        <begin position="23"/>
        <end position="31"/>
    </location>
</feature>
<evidence type="ECO:0000256" key="19">
    <source>
        <dbReference type="SAM" id="MobiDB-lite"/>
    </source>
</evidence>
<evidence type="ECO:0000256" key="18">
    <source>
        <dbReference type="PIRSR" id="PIRSR037299-2"/>
    </source>
</evidence>
<feature type="domain" description="GH16" evidence="21">
    <location>
        <begin position="26"/>
        <end position="237"/>
    </location>
</feature>
<keyword evidence="4" id="KW-0336">GPI-anchor</keyword>
<feature type="active site" description="Proton donor" evidence="17">
    <location>
        <position position="123"/>
    </location>
</feature>
<evidence type="ECO:0000256" key="11">
    <source>
        <dbReference type="ARBA" id="ARBA00023180"/>
    </source>
</evidence>
<evidence type="ECO:0000256" key="9">
    <source>
        <dbReference type="ARBA" id="ARBA00023136"/>
    </source>
</evidence>
<dbReference type="InterPro" id="IPR000757">
    <property type="entry name" value="Beta-glucanase-like"/>
</dbReference>
<evidence type="ECO:0000256" key="20">
    <source>
        <dbReference type="SAM" id="SignalP"/>
    </source>
</evidence>
<keyword evidence="13" id="KW-0326">Glycosidase</keyword>
<evidence type="ECO:0000256" key="4">
    <source>
        <dbReference type="ARBA" id="ARBA00022622"/>
    </source>
</evidence>
<organism evidence="22 23">
    <name type="scientific">Echria macrotheca</name>
    <dbReference type="NCBI Taxonomy" id="438768"/>
    <lineage>
        <taxon>Eukaryota</taxon>
        <taxon>Fungi</taxon>
        <taxon>Dikarya</taxon>
        <taxon>Ascomycota</taxon>
        <taxon>Pezizomycotina</taxon>
        <taxon>Sordariomycetes</taxon>
        <taxon>Sordariomycetidae</taxon>
        <taxon>Sordariales</taxon>
        <taxon>Schizotheciaceae</taxon>
        <taxon>Echria</taxon>
    </lineage>
</organism>
<evidence type="ECO:0000256" key="7">
    <source>
        <dbReference type="ARBA" id="ARBA00022729"/>
    </source>
</evidence>
<protein>
    <recommendedName>
        <fullName evidence="16">Crh-like protein</fullName>
        <ecNumber evidence="16">3.2.-.-</ecNumber>
    </recommendedName>
</protein>
<sequence>MLTKLASVALAATLVSAQTFSSCNPTLKDGCPNPKALGSTIVDTDFRTGTGSFLKELDGTKITHDKDQGAVYSINKETDAPTTESDLWIFFGQVDVTLRAAPGVGIVTSVVLQSADLDEIDWEWVGKDNTQVQTNYFSKGCTEVYDRGGFSPVSNPIGDYHTYTIKWTRDRLDWIIDGTTVRTLLAKDAKGCSGYPQSPMQVKLGTWVAGKSSAAPGTIEWAGGLANFDSAPFNAYYKSIRVQDFMGGGDAKDATEYVYTDRSGTWQSIKVVNDGKAVDNGDKDSSSSSSGSATKTSGSSSTSTGFSTVTSTTPTTTGSGSSTVPTGGSSSGTGAASQSSHTAAPNAAGKLALGNVAVVGAALAYLAL</sequence>
<feature type="active site" description="Nucleophile" evidence="17">
    <location>
        <position position="119"/>
    </location>
</feature>
<dbReference type="CDD" id="cd02183">
    <property type="entry name" value="GH16_fungal_CRH1_transglycosylase"/>
    <property type="match status" value="1"/>
</dbReference>
<dbReference type="GO" id="GO:0031505">
    <property type="term" value="P:fungal-type cell wall organization"/>
    <property type="evidence" value="ECO:0007669"/>
    <property type="project" value="TreeGrafter"/>
</dbReference>
<dbReference type="InterPro" id="IPR017168">
    <property type="entry name" value="CHR-like"/>
</dbReference>
<evidence type="ECO:0000256" key="12">
    <source>
        <dbReference type="ARBA" id="ARBA00023288"/>
    </source>
</evidence>
<dbReference type="PIRSF" id="PIRSF037299">
    <property type="entry name" value="Glycosidase_CRH1_prd"/>
    <property type="match status" value="1"/>
</dbReference>
<evidence type="ECO:0000256" key="8">
    <source>
        <dbReference type="ARBA" id="ARBA00022801"/>
    </source>
</evidence>
<dbReference type="EC" id="3.2.-.-" evidence="16"/>
<dbReference type="PROSITE" id="PS51762">
    <property type="entry name" value="GH16_2"/>
    <property type="match status" value="1"/>
</dbReference>
<keyword evidence="9 16" id="KW-0472">Membrane</keyword>
<dbReference type="PANTHER" id="PTHR10963:SF68">
    <property type="entry name" value="GLYCOSIDASE CRH1-RELATED"/>
    <property type="match status" value="1"/>
</dbReference>
<gene>
    <name evidence="22" type="ORF">QBC47DRAFT_372611</name>
</gene>
<proteinExistence type="inferred from homology"/>
<comment type="similarity">
    <text evidence="15">Belongs to the glycosyl hydrolase 16 family. CRH1 subfamily.</text>
</comment>
<comment type="subcellular location">
    <subcellularLocation>
        <location evidence="2">Cell envelope</location>
    </subcellularLocation>
    <subcellularLocation>
        <location evidence="3">Membrane</location>
        <topology evidence="3">Lipid-anchor</topology>
        <topology evidence="3">GPI-anchor</topology>
    </subcellularLocation>
</comment>
<dbReference type="GO" id="GO:0016757">
    <property type="term" value="F:glycosyltransferase activity"/>
    <property type="evidence" value="ECO:0007669"/>
    <property type="project" value="UniProtKB-KW"/>
</dbReference>
<keyword evidence="10 18" id="KW-1015">Disulfide bond</keyword>
<keyword evidence="8 16" id="KW-0378">Hydrolase</keyword>
<dbReference type="EMBL" id="MU839828">
    <property type="protein sequence ID" value="KAK1759629.1"/>
    <property type="molecule type" value="Genomic_DNA"/>
</dbReference>
<comment type="catalytic activity">
    <reaction evidence="1">
        <text>Random endo-hydrolysis of N-acetyl-beta-D-glucosaminide (1-&gt;4)-beta-linkages in chitin and chitodextrins.</text>
        <dbReference type="EC" id="3.2.1.14"/>
    </reaction>
</comment>
<evidence type="ECO:0000256" key="1">
    <source>
        <dbReference type="ARBA" id="ARBA00000822"/>
    </source>
</evidence>
<dbReference type="PROSITE" id="PS51257">
    <property type="entry name" value="PROKAR_LIPOPROTEIN"/>
    <property type="match status" value="1"/>
</dbReference>
<feature type="signal peptide" evidence="20">
    <location>
        <begin position="1"/>
        <end position="17"/>
    </location>
</feature>
<keyword evidence="14" id="KW-0961">Cell wall biogenesis/degradation</keyword>
<dbReference type="Gene3D" id="2.60.120.200">
    <property type="match status" value="1"/>
</dbReference>
<dbReference type="SUPFAM" id="SSF49899">
    <property type="entry name" value="Concanavalin A-like lectins/glucanases"/>
    <property type="match status" value="1"/>
</dbReference>
<dbReference type="GO" id="GO:0098552">
    <property type="term" value="C:side of membrane"/>
    <property type="evidence" value="ECO:0007669"/>
    <property type="project" value="UniProtKB-KW"/>
</dbReference>
<comment type="caution">
    <text evidence="22">The sequence shown here is derived from an EMBL/GenBank/DDBJ whole genome shotgun (WGS) entry which is preliminary data.</text>
</comment>
<evidence type="ECO:0000256" key="17">
    <source>
        <dbReference type="PIRSR" id="PIRSR037299-1"/>
    </source>
</evidence>
<evidence type="ECO:0000256" key="14">
    <source>
        <dbReference type="ARBA" id="ARBA00023316"/>
    </source>
</evidence>
<evidence type="ECO:0000256" key="5">
    <source>
        <dbReference type="ARBA" id="ARBA00022676"/>
    </source>
</evidence>
<dbReference type="GO" id="GO:0008843">
    <property type="term" value="F:endochitinase activity"/>
    <property type="evidence" value="ECO:0007669"/>
    <property type="project" value="UniProtKB-EC"/>
</dbReference>
<evidence type="ECO:0000313" key="23">
    <source>
        <dbReference type="Proteomes" id="UP001239445"/>
    </source>
</evidence>
<keyword evidence="11" id="KW-0325">Glycoprotein</keyword>
<feature type="compositionally biased region" description="Low complexity" evidence="19">
    <location>
        <begin position="286"/>
        <end position="341"/>
    </location>
</feature>